<keyword evidence="9" id="KW-1185">Reference proteome</keyword>
<evidence type="ECO:0000256" key="5">
    <source>
        <dbReference type="ARBA" id="ARBA00023157"/>
    </source>
</evidence>
<reference evidence="8" key="1">
    <citation type="submission" date="2025-08" db="UniProtKB">
        <authorList>
            <consortium name="Ensembl"/>
        </authorList>
    </citation>
    <scope>IDENTIFICATION</scope>
</reference>
<dbReference type="Pfam" id="PF00059">
    <property type="entry name" value="Lectin_C"/>
    <property type="match status" value="1"/>
</dbReference>
<proteinExistence type="predicted"/>
<keyword evidence="5" id="KW-1015">Disulfide bond</keyword>
<dbReference type="InterPro" id="IPR033992">
    <property type="entry name" value="NKR-like_CTLD"/>
</dbReference>
<evidence type="ECO:0000256" key="2">
    <source>
        <dbReference type="ARBA" id="ARBA00022734"/>
    </source>
</evidence>
<name>A0A8C4VZP7_9SAUR</name>
<evidence type="ECO:0000259" key="7">
    <source>
        <dbReference type="PROSITE" id="PS50041"/>
    </source>
</evidence>
<evidence type="ECO:0000256" key="1">
    <source>
        <dbReference type="ARBA" id="ARBA00004606"/>
    </source>
</evidence>
<gene>
    <name evidence="8" type="primary">LOC115640916</name>
</gene>
<feature type="domain" description="C-type lectin" evidence="7">
    <location>
        <begin position="117"/>
        <end position="226"/>
    </location>
</feature>
<evidence type="ECO:0000256" key="3">
    <source>
        <dbReference type="ARBA" id="ARBA00022968"/>
    </source>
</evidence>
<dbReference type="Gene3D" id="3.10.100.10">
    <property type="entry name" value="Mannose-Binding Protein A, subunit A"/>
    <property type="match status" value="1"/>
</dbReference>
<dbReference type="SUPFAM" id="SSF56436">
    <property type="entry name" value="C-type lectin-like"/>
    <property type="match status" value="1"/>
</dbReference>
<dbReference type="AlphaFoldDB" id="A0A8C4VZP7"/>
<accession>A0A8C4VZP7</accession>
<dbReference type="CDD" id="cd03593">
    <property type="entry name" value="CLECT_NK_receptors_like"/>
    <property type="match status" value="1"/>
</dbReference>
<evidence type="ECO:0000313" key="8">
    <source>
        <dbReference type="Ensembl" id="ENSGEVP00005009636.1"/>
    </source>
</evidence>
<dbReference type="GeneTree" id="ENSGT00940000154685"/>
<dbReference type="Ensembl" id="ENSGEVT00005010105.1">
    <property type="protein sequence ID" value="ENSGEVP00005009636.1"/>
    <property type="gene ID" value="ENSGEVG00005006861.1"/>
</dbReference>
<keyword evidence="3" id="KW-0735">Signal-anchor</keyword>
<dbReference type="PANTHER" id="PTHR46784">
    <property type="entry name" value="KILLER CELL LECTIN-LIKE RECEPTOR SUBFAMILY B MEMBER 1"/>
    <property type="match status" value="1"/>
</dbReference>
<keyword evidence="6" id="KW-0472">Membrane</keyword>
<keyword evidence="2" id="KW-0430">Lectin</keyword>
<dbReference type="InterPro" id="IPR001304">
    <property type="entry name" value="C-type_lectin-like"/>
</dbReference>
<dbReference type="GO" id="GO:0009986">
    <property type="term" value="C:cell surface"/>
    <property type="evidence" value="ECO:0007669"/>
    <property type="project" value="TreeGrafter"/>
</dbReference>
<dbReference type="SMART" id="SM00034">
    <property type="entry name" value="CLECT"/>
    <property type="match status" value="1"/>
</dbReference>
<keyword evidence="4 6" id="KW-1133">Transmembrane helix</keyword>
<dbReference type="Proteomes" id="UP000694390">
    <property type="component" value="Unassembled WGS sequence"/>
</dbReference>
<evidence type="ECO:0000256" key="6">
    <source>
        <dbReference type="SAM" id="Phobius"/>
    </source>
</evidence>
<dbReference type="PROSITE" id="PS50041">
    <property type="entry name" value="C_TYPE_LECTIN_2"/>
    <property type="match status" value="1"/>
</dbReference>
<reference evidence="8" key="2">
    <citation type="submission" date="2025-09" db="UniProtKB">
        <authorList>
            <consortium name="Ensembl"/>
        </authorList>
    </citation>
    <scope>IDENTIFICATION</scope>
</reference>
<evidence type="ECO:0000313" key="9">
    <source>
        <dbReference type="Proteomes" id="UP000694390"/>
    </source>
</evidence>
<sequence>SLKWSSIHQIPTVFHQTLALTGPQSPRWHQTALWVGWIGNIVLVIAVIVLGIWVSHLLSEKGQTLAASRTADPSTAECSARLEHFRSQLTQKLCHPAQPSPAGGSGCKLCPTDWHLRGDKCYWVGRGSKTWSESCADCSARGSQLLVFRDRKELESLQDLTGGTSHFWVGLSLHSPEKAWTWLNGSRLDQTQFPVSGPAEGNSCGALAGKQLNSDTCSSAFQWICQRDAVPLQTGYGGHLRARLHIPHVTHGETNTQTQRPGLHYTFKPNLAELN</sequence>
<protein>
    <recommendedName>
        <fullName evidence="7">C-type lectin domain-containing protein</fullName>
    </recommendedName>
</protein>
<comment type="subcellular location">
    <subcellularLocation>
        <location evidence="1">Membrane</location>
        <topology evidence="1">Single-pass type II membrane protein</topology>
    </subcellularLocation>
</comment>
<dbReference type="GO" id="GO:0042269">
    <property type="term" value="P:regulation of natural killer cell mediated cytotoxicity"/>
    <property type="evidence" value="ECO:0007669"/>
    <property type="project" value="TreeGrafter"/>
</dbReference>
<dbReference type="InterPro" id="IPR016187">
    <property type="entry name" value="CTDL_fold"/>
</dbReference>
<keyword evidence="6" id="KW-0812">Transmembrane</keyword>
<feature type="transmembrane region" description="Helical" evidence="6">
    <location>
        <begin position="34"/>
        <end position="54"/>
    </location>
</feature>
<dbReference type="InterPro" id="IPR016186">
    <property type="entry name" value="C-type_lectin-like/link_sf"/>
</dbReference>
<dbReference type="GO" id="GO:0005886">
    <property type="term" value="C:plasma membrane"/>
    <property type="evidence" value="ECO:0007669"/>
    <property type="project" value="TreeGrafter"/>
</dbReference>
<dbReference type="GO" id="GO:0030246">
    <property type="term" value="F:carbohydrate binding"/>
    <property type="evidence" value="ECO:0007669"/>
    <property type="project" value="UniProtKB-KW"/>
</dbReference>
<dbReference type="GO" id="GO:0038023">
    <property type="term" value="F:signaling receptor activity"/>
    <property type="evidence" value="ECO:0007669"/>
    <property type="project" value="TreeGrafter"/>
</dbReference>
<dbReference type="PANTHER" id="PTHR46784:SF1">
    <property type="entry name" value="KILLER CELL LECTIN-LIKE RECEPTOR SUBFAMILY B MEMBER 1"/>
    <property type="match status" value="1"/>
</dbReference>
<evidence type="ECO:0000256" key="4">
    <source>
        <dbReference type="ARBA" id="ARBA00022989"/>
    </source>
</evidence>
<dbReference type="OrthoDB" id="538816at2759"/>
<dbReference type="InterPro" id="IPR051527">
    <property type="entry name" value="KLR_subfamily_B"/>
</dbReference>
<organism evidence="8 9">
    <name type="scientific">Gopherus evgoodei</name>
    <name type="common">Goodes thornscrub tortoise</name>
    <dbReference type="NCBI Taxonomy" id="1825980"/>
    <lineage>
        <taxon>Eukaryota</taxon>
        <taxon>Metazoa</taxon>
        <taxon>Chordata</taxon>
        <taxon>Craniata</taxon>
        <taxon>Vertebrata</taxon>
        <taxon>Euteleostomi</taxon>
        <taxon>Archelosauria</taxon>
        <taxon>Testudinata</taxon>
        <taxon>Testudines</taxon>
        <taxon>Cryptodira</taxon>
        <taxon>Durocryptodira</taxon>
        <taxon>Testudinoidea</taxon>
        <taxon>Testudinidae</taxon>
        <taxon>Gopherus</taxon>
    </lineage>
</organism>